<evidence type="ECO:0000256" key="1">
    <source>
        <dbReference type="ARBA" id="ARBA00022723"/>
    </source>
</evidence>
<dbReference type="GeneID" id="5889922"/>
<evidence type="ECO:0000256" key="2">
    <source>
        <dbReference type="ARBA" id="ARBA00022833"/>
    </source>
</evidence>
<feature type="domain" description="LIM zinc-binding" evidence="7">
    <location>
        <begin position="500"/>
        <end position="560"/>
    </location>
</feature>
<evidence type="ECO:0000259" key="7">
    <source>
        <dbReference type="PROSITE" id="PS50023"/>
    </source>
</evidence>
<feature type="compositionally biased region" description="Polar residues" evidence="6">
    <location>
        <begin position="894"/>
        <end position="903"/>
    </location>
</feature>
<dbReference type="SUPFAM" id="SSF57716">
    <property type="entry name" value="Glucocorticoid receptor-like (DNA-binding domain)"/>
    <property type="match status" value="2"/>
</dbReference>
<dbReference type="GO" id="GO:0046872">
    <property type="term" value="F:metal ion binding"/>
    <property type="evidence" value="ECO:0007669"/>
    <property type="project" value="UniProtKB-KW"/>
</dbReference>
<dbReference type="AlphaFoldDB" id="A9UVZ4"/>
<dbReference type="InterPro" id="IPR036457">
    <property type="entry name" value="PPM-type-like_dom_sf"/>
</dbReference>
<keyword evidence="1 4" id="KW-0479">Metal-binding</keyword>
<dbReference type="Proteomes" id="UP000001357">
    <property type="component" value="Unassembled WGS sequence"/>
</dbReference>
<dbReference type="KEGG" id="mbr:MONBRDRAFT_24292"/>
<dbReference type="PANTHER" id="PTHR12320:SF1">
    <property type="entry name" value="PROTEIN PHOSPHATASE PTC7 HOMOLOG"/>
    <property type="match status" value="1"/>
</dbReference>
<protein>
    <recommendedName>
        <fullName evidence="11">LIM zinc-binding domain-containing protein</fullName>
    </recommendedName>
</protein>
<dbReference type="InParanoid" id="A9UVZ4"/>
<keyword evidence="2 4" id="KW-0862">Zinc</keyword>
<keyword evidence="3 4" id="KW-0440">LIM domain</keyword>
<dbReference type="STRING" id="81824.A9UVZ4"/>
<dbReference type="SMART" id="SM00132">
    <property type="entry name" value="LIM"/>
    <property type="match status" value="1"/>
</dbReference>
<evidence type="ECO:0000256" key="6">
    <source>
        <dbReference type="SAM" id="MobiDB-lite"/>
    </source>
</evidence>
<feature type="region of interest" description="Disordered" evidence="6">
    <location>
        <begin position="696"/>
        <end position="720"/>
    </location>
</feature>
<feature type="domain" description="PLAT" evidence="8">
    <location>
        <begin position="41"/>
        <end position="159"/>
    </location>
</feature>
<feature type="compositionally biased region" description="Basic and acidic residues" evidence="6">
    <location>
        <begin position="977"/>
        <end position="987"/>
    </location>
</feature>
<dbReference type="SUPFAM" id="SSF49723">
    <property type="entry name" value="Lipase/lipooxygenase domain (PLAT/LH2 domain)"/>
    <property type="match status" value="1"/>
</dbReference>
<feature type="compositionally biased region" description="Acidic residues" evidence="6">
    <location>
        <begin position="929"/>
        <end position="952"/>
    </location>
</feature>
<reference evidence="9 10" key="1">
    <citation type="journal article" date="2008" name="Nature">
        <title>The genome of the choanoflagellate Monosiga brevicollis and the origin of metazoans.</title>
        <authorList>
            <consortium name="JGI Sequencing"/>
            <person name="King N."/>
            <person name="Westbrook M.J."/>
            <person name="Young S.L."/>
            <person name="Kuo A."/>
            <person name="Abedin M."/>
            <person name="Chapman J."/>
            <person name="Fairclough S."/>
            <person name="Hellsten U."/>
            <person name="Isogai Y."/>
            <person name="Letunic I."/>
            <person name="Marr M."/>
            <person name="Pincus D."/>
            <person name="Putnam N."/>
            <person name="Rokas A."/>
            <person name="Wright K.J."/>
            <person name="Zuzow R."/>
            <person name="Dirks W."/>
            <person name="Good M."/>
            <person name="Goodstein D."/>
            <person name="Lemons D."/>
            <person name="Li W."/>
            <person name="Lyons J.B."/>
            <person name="Morris A."/>
            <person name="Nichols S."/>
            <person name="Richter D.J."/>
            <person name="Salamov A."/>
            <person name="Bork P."/>
            <person name="Lim W.A."/>
            <person name="Manning G."/>
            <person name="Miller W.T."/>
            <person name="McGinnis W."/>
            <person name="Shapiro H."/>
            <person name="Tjian R."/>
            <person name="Grigoriev I.V."/>
            <person name="Rokhsar D."/>
        </authorList>
    </citation>
    <scope>NUCLEOTIDE SEQUENCE [LARGE SCALE GENOMIC DNA]</scope>
    <source>
        <strain evidence="10">MX1 / ATCC 50154</strain>
    </source>
</reference>
<evidence type="ECO:0000313" key="9">
    <source>
        <dbReference type="EMBL" id="EDQ90474.1"/>
    </source>
</evidence>
<comment type="caution">
    <text evidence="5">Lacks conserved residue(s) required for the propagation of feature annotation.</text>
</comment>
<dbReference type="PROSITE" id="PS50023">
    <property type="entry name" value="LIM_DOMAIN_2"/>
    <property type="match status" value="1"/>
</dbReference>
<dbReference type="eggNOG" id="KOG3599">
    <property type="taxonomic scope" value="Eukaryota"/>
</dbReference>
<keyword evidence="10" id="KW-1185">Reference proteome</keyword>
<dbReference type="SUPFAM" id="SSF81606">
    <property type="entry name" value="PP2C-like"/>
    <property type="match status" value="1"/>
</dbReference>
<evidence type="ECO:0000313" key="10">
    <source>
        <dbReference type="Proteomes" id="UP000001357"/>
    </source>
</evidence>
<feature type="compositionally biased region" description="Acidic residues" evidence="6">
    <location>
        <begin position="960"/>
        <end position="976"/>
    </location>
</feature>
<feature type="region of interest" description="Disordered" evidence="6">
    <location>
        <begin position="618"/>
        <end position="638"/>
    </location>
</feature>
<dbReference type="eggNOG" id="KOG1700">
    <property type="taxonomic scope" value="Eukaryota"/>
</dbReference>
<dbReference type="CDD" id="cd09358">
    <property type="entry name" value="LIM_Mical_like"/>
    <property type="match status" value="1"/>
</dbReference>
<dbReference type="Pfam" id="PF01477">
    <property type="entry name" value="PLAT"/>
    <property type="match status" value="1"/>
</dbReference>
<dbReference type="FunFam" id="2.10.110.10:FF:000002">
    <property type="entry name" value="LIM domain and actin-binding 1"/>
    <property type="match status" value="1"/>
</dbReference>
<dbReference type="RefSeq" id="XP_001744525.1">
    <property type="nucleotide sequence ID" value="XM_001744473.1"/>
</dbReference>
<sequence length="1082" mass="116436">MWATGLWGLCGRSRLHGAGVGPAGWMTAWRFLRAGQRAASPILEFDILTSDARAAGCECNALVKVEGSRNSFEGRLHPKSGLFERGQREIFRERCDDLGRIRALVIGPDRPGKDDGWLLNSVILRILDDDNRLRRVFTFECNRWLGGRHEASNPTLSVTLTPQQSVTPDEVRLKTQEKPLSLIVHSVAYPHPDKVQQGRKGLVGRMQGYAGEDAYAISHETGPLHGLFLADGVHAWHSEGIDAGAWARELTLGLAHQHDSAASAYAKAPLAERVRPGLTLVEMVEHVYQQLLTDGVQGSSTLVSACFDGSTGALDVYNLGDSGLSVLRRRGTIGGADVYGVLYRTPVLEHRFGCPYQLGHHAQGDTPEAGLVKTLALQPDDIVVMGSDGLWDNLLPSDMARICSEPSSRRTLHHRLAAAAFNVSLDRNADSPFAREATEELNMFYSGAWHGVVEGSCPLSCRARRGFNMPWLPRQETKARAVAIHLPIYPPPCWQPPKAAGCQVCSKPVYYMEKLEADEKVYHKTCFKCSVCKKSLSAGTYAAMSGVLYCKPHFKQMFKAKGNYNFGAHASDKPSSYTVTTKASSVPARPASSEKAVSAPKAAPALAERMKAFHGQPPVNSVVGGNTTPAPPTVSDKALRESESMAKRGGVAAIAARFLTTQTEGTAPQAREAASRRRSSTAKVAEVARAFAVTAAVPSPAQEPQGSKPEAPVRATPRASGVSASGAVKCDVVPPKTAVTANQSVRGIRALFEKISATSTTPAPVTICRPKYVFNGSLVGQGADAQAVQAERPGESVQEAKVTTVDEHVASPISTGASDLDAQVAKPEDVKPRSRTVSSVEAEDDDNSSADEEDDEVSDEPEQGVTATHGALTDAPILQREASTLSTVSLEFEATSPTLSSSAEMPELKEAVESSEEAQAQPVLKDTLNESEESDEDEDALIDEDPLAEYEPCDGVHDSEENENANEASAAEEDAESSDKAPAVHEHRLSRRLSSLLNVADAFDVDLENLSIVDQSIQDPESDTTKENSNRGSFISLDKERVQPVLPPGKIPPLGRRLSSMMNLTNFLETDFTHLEALEVAN</sequence>
<feature type="compositionally biased region" description="Acidic residues" evidence="6">
    <location>
        <begin position="841"/>
        <end position="862"/>
    </location>
</feature>
<dbReference type="GO" id="GO:0004722">
    <property type="term" value="F:protein serine/threonine phosphatase activity"/>
    <property type="evidence" value="ECO:0000318"/>
    <property type="project" value="GO_Central"/>
</dbReference>
<dbReference type="Gene3D" id="2.60.60.20">
    <property type="entry name" value="PLAT/LH2 domain"/>
    <property type="match status" value="1"/>
</dbReference>
<dbReference type="InterPro" id="IPR036392">
    <property type="entry name" value="PLAT/LH2_dom_sf"/>
</dbReference>
<dbReference type="Gene3D" id="3.60.40.10">
    <property type="entry name" value="PPM-type phosphatase domain"/>
    <property type="match status" value="1"/>
</dbReference>
<dbReference type="PROSITE" id="PS50095">
    <property type="entry name" value="PLAT"/>
    <property type="match status" value="1"/>
</dbReference>
<proteinExistence type="predicted"/>
<accession>A9UVZ4</accession>
<dbReference type="eggNOG" id="KOG1379">
    <property type="taxonomic scope" value="Eukaryota"/>
</dbReference>
<gene>
    <name evidence="9" type="ORF">MONBRDRAFT_24292</name>
</gene>
<dbReference type="InterPro" id="IPR039123">
    <property type="entry name" value="PPTC7"/>
</dbReference>
<dbReference type="Gene3D" id="2.10.110.10">
    <property type="entry name" value="Cysteine Rich Protein"/>
    <property type="match status" value="1"/>
</dbReference>
<name>A9UVZ4_MONBE</name>
<evidence type="ECO:0000256" key="3">
    <source>
        <dbReference type="ARBA" id="ARBA00023038"/>
    </source>
</evidence>
<dbReference type="EMBL" id="CH991547">
    <property type="protein sequence ID" value="EDQ90474.1"/>
    <property type="molecule type" value="Genomic_DNA"/>
</dbReference>
<evidence type="ECO:0000259" key="8">
    <source>
        <dbReference type="PROSITE" id="PS50095"/>
    </source>
</evidence>
<evidence type="ECO:0000256" key="5">
    <source>
        <dbReference type="PROSITE-ProRule" id="PRU00152"/>
    </source>
</evidence>
<dbReference type="InterPro" id="IPR001024">
    <property type="entry name" value="PLAT/LH2_dom"/>
</dbReference>
<feature type="region of interest" description="Disordered" evidence="6">
    <location>
        <begin position="811"/>
        <end position="878"/>
    </location>
</feature>
<dbReference type="PANTHER" id="PTHR12320">
    <property type="entry name" value="PROTEIN PHOSPHATASE 2C"/>
    <property type="match status" value="1"/>
</dbReference>
<feature type="region of interest" description="Disordered" evidence="6">
    <location>
        <begin position="894"/>
        <end position="988"/>
    </location>
</feature>
<evidence type="ECO:0000256" key="4">
    <source>
        <dbReference type="PROSITE-ProRule" id="PRU00125"/>
    </source>
</evidence>
<dbReference type="InterPro" id="IPR001781">
    <property type="entry name" value="Znf_LIM"/>
</dbReference>
<organism evidence="9 10">
    <name type="scientific">Monosiga brevicollis</name>
    <name type="common">Choanoflagellate</name>
    <dbReference type="NCBI Taxonomy" id="81824"/>
    <lineage>
        <taxon>Eukaryota</taxon>
        <taxon>Choanoflagellata</taxon>
        <taxon>Craspedida</taxon>
        <taxon>Salpingoecidae</taxon>
        <taxon>Monosiga</taxon>
    </lineage>
</organism>
<evidence type="ECO:0008006" key="11">
    <source>
        <dbReference type="Google" id="ProtNLM"/>
    </source>
</evidence>
<dbReference type="PROSITE" id="PS00478">
    <property type="entry name" value="LIM_DOMAIN_1"/>
    <property type="match status" value="1"/>
</dbReference>
<dbReference type="Pfam" id="PF00412">
    <property type="entry name" value="LIM"/>
    <property type="match status" value="1"/>
</dbReference>